<keyword evidence="5 8" id="KW-0472">Membrane</keyword>
<comment type="similarity">
    <text evidence="2 6">Belongs to the sodium:solute symporter (SSF) (TC 2.A.21) family.</text>
</comment>
<evidence type="ECO:0000256" key="4">
    <source>
        <dbReference type="ARBA" id="ARBA00022989"/>
    </source>
</evidence>
<keyword evidence="3 8" id="KW-0812">Transmembrane</keyword>
<feature type="transmembrane region" description="Helical" evidence="8">
    <location>
        <begin position="552"/>
        <end position="572"/>
    </location>
</feature>
<evidence type="ECO:0000256" key="8">
    <source>
        <dbReference type="SAM" id="Phobius"/>
    </source>
</evidence>
<feature type="transmembrane region" description="Helical" evidence="8">
    <location>
        <begin position="396"/>
        <end position="416"/>
    </location>
</feature>
<feature type="transmembrane region" description="Helical" evidence="8">
    <location>
        <begin position="364"/>
        <end position="384"/>
    </location>
</feature>
<dbReference type="PANTHER" id="PTHR11819:SF195">
    <property type="entry name" value="SODIUM_GLUCOSE COTRANSPORTER 4"/>
    <property type="match status" value="1"/>
</dbReference>
<feature type="transmembrane region" description="Helical" evidence="8">
    <location>
        <begin position="303"/>
        <end position="329"/>
    </location>
</feature>
<proteinExistence type="inferred from homology"/>
<dbReference type="PANTHER" id="PTHR11819">
    <property type="entry name" value="SOLUTE CARRIER FAMILY 5"/>
    <property type="match status" value="1"/>
</dbReference>
<feature type="region of interest" description="Disordered" evidence="7">
    <location>
        <begin position="579"/>
        <end position="601"/>
    </location>
</feature>
<evidence type="ECO:0000313" key="10">
    <source>
        <dbReference type="Proteomes" id="UP000326287"/>
    </source>
</evidence>
<dbReference type="InterPro" id="IPR001734">
    <property type="entry name" value="Na/solute_symporter"/>
</dbReference>
<dbReference type="InterPro" id="IPR038377">
    <property type="entry name" value="Na/Glc_symporter_sf"/>
</dbReference>
<feature type="transmembrane region" description="Helical" evidence="8">
    <location>
        <begin position="423"/>
        <end position="443"/>
    </location>
</feature>
<evidence type="ECO:0000256" key="5">
    <source>
        <dbReference type="ARBA" id="ARBA00023136"/>
    </source>
</evidence>
<evidence type="ECO:0000256" key="1">
    <source>
        <dbReference type="ARBA" id="ARBA00004141"/>
    </source>
</evidence>
<dbReference type="GO" id="GO:0005412">
    <property type="term" value="F:D-glucose:sodium symporter activity"/>
    <property type="evidence" value="ECO:0007669"/>
    <property type="project" value="TreeGrafter"/>
</dbReference>
<feature type="transmembrane region" description="Helical" evidence="8">
    <location>
        <begin position="151"/>
        <end position="173"/>
    </location>
</feature>
<dbReference type="GO" id="GO:0005886">
    <property type="term" value="C:plasma membrane"/>
    <property type="evidence" value="ECO:0007669"/>
    <property type="project" value="TreeGrafter"/>
</dbReference>
<feature type="transmembrane region" description="Helical" evidence="8">
    <location>
        <begin position="38"/>
        <end position="58"/>
    </location>
</feature>
<dbReference type="KEGG" id="halc:EY643_11960"/>
<dbReference type="OrthoDB" id="9814523at2"/>
<organism evidence="9 10">
    <name type="scientific">Halioglobus maricola</name>
    <dbReference type="NCBI Taxonomy" id="2601894"/>
    <lineage>
        <taxon>Bacteria</taxon>
        <taxon>Pseudomonadati</taxon>
        <taxon>Pseudomonadota</taxon>
        <taxon>Gammaproteobacteria</taxon>
        <taxon>Cellvibrionales</taxon>
        <taxon>Halieaceae</taxon>
        <taxon>Halioglobus</taxon>
    </lineage>
</organism>
<name>A0A5P9NN16_9GAMM</name>
<evidence type="ECO:0000256" key="2">
    <source>
        <dbReference type="ARBA" id="ARBA00006434"/>
    </source>
</evidence>
<dbReference type="RefSeq" id="WP_153239462.1">
    <property type="nucleotide sequence ID" value="NZ_CP036422.1"/>
</dbReference>
<evidence type="ECO:0000256" key="7">
    <source>
        <dbReference type="SAM" id="MobiDB-lite"/>
    </source>
</evidence>
<feature type="transmembrane region" description="Helical" evidence="8">
    <location>
        <begin position="463"/>
        <end position="490"/>
    </location>
</feature>
<reference evidence="9 10" key="1">
    <citation type="submission" date="2019-02" db="EMBL/GenBank/DDBJ databases">
        <authorList>
            <person name="Li S.-H."/>
        </authorList>
    </citation>
    <scope>NUCLEOTIDE SEQUENCE [LARGE SCALE GENOMIC DNA]</scope>
    <source>
        <strain evidence="9 10">IMCC14385</strain>
    </source>
</reference>
<feature type="transmembrane region" description="Helical" evidence="8">
    <location>
        <begin position="6"/>
        <end position="26"/>
    </location>
</feature>
<feature type="transmembrane region" description="Helical" evidence="8">
    <location>
        <begin position="180"/>
        <end position="198"/>
    </location>
</feature>
<dbReference type="Gene3D" id="1.20.1730.10">
    <property type="entry name" value="Sodium/glucose cotransporter"/>
    <property type="match status" value="1"/>
</dbReference>
<dbReference type="Pfam" id="PF00474">
    <property type="entry name" value="SSF"/>
    <property type="match status" value="1"/>
</dbReference>
<protein>
    <submittedName>
        <fullName evidence="9">Transporter</fullName>
    </submittedName>
</protein>
<keyword evidence="4 8" id="KW-1133">Transmembrane helix</keyword>
<dbReference type="Proteomes" id="UP000326287">
    <property type="component" value="Chromosome"/>
</dbReference>
<feature type="compositionally biased region" description="Acidic residues" evidence="7">
    <location>
        <begin position="583"/>
        <end position="593"/>
    </location>
</feature>
<gene>
    <name evidence="9" type="ORF">EY643_11960</name>
</gene>
<feature type="transmembrane region" description="Helical" evidence="8">
    <location>
        <begin position="70"/>
        <end position="90"/>
    </location>
</feature>
<dbReference type="AlphaFoldDB" id="A0A5P9NN16"/>
<feature type="transmembrane region" description="Helical" evidence="8">
    <location>
        <begin position="260"/>
        <end position="283"/>
    </location>
</feature>
<feature type="transmembrane region" description="Helical" evidence="8">
    <location>
        <begin position="218"/>
        <end position="239"/>
    </location>
</feature>
<accession>A0A5P9NN16</accession>
<feature type="transmembrane region" description="Helical" evidence="8">
    <location>
        <begin position="529"/>
        <end position="546"/>
    </location>
</feature>
<dbReference type="PROSITE" id="PS50283">
    <property type="entry name" value="NA_SOLUT_SYMP_3"/>
    <property type="match status" value="1"/>
</dbReference>
<evidence type="ECO:0000313" key="9">
    <source>
        <dbReference type="EMBL" id="QFU76318.1"/>
    </source>
</evidence>
<feature type="transmembrane region" description="Helical" evidence="8">
    <location>
        <begin position="117"/>
        <end position="145"/>
    </location>
</feature>
<evidence type="ECO:0000256" key="3">
    <source>
        <dbReference type="ARBA" id="ARBA00022692"/>
    </source>
</evidence>
<keyword evidence="10" id="KW-1185">Reference proteome</keyword>
<dbReference type="EMBL" id="CP036422">
    <property type="protein sequence ID" value="QFU76318.1"/>
    <property type="molecule type" value="Genomic_DNA"/>
</dbReference>
<comment type="subcellular location">
    <subcellularLocation>
        <location evidence="1">Membrane</location>
        <topology evidence="1">Multi-pass membrane protein</topology>
    </subcellularLocation>
</comment>
<evidence type="ECO:0000256" key="6">
    <source>
        <dbReference type="RuleBase" id="RU362091"/>
    </source>
</evidence>
<sequence length="601" mass="66010">MDLNTAVVLIYFVFLIAIGWAFRNLTSNTSDYFRGGGNVLWWMVGASAFMTQFSSWTFTGAAGKAYTDGIAVAFIFVGNAIGFFLNYLYFAPRFRQMRVVTVVEALRLRFGKTNEQAFAWVNMFTTMISASIALNGLAIVTSTIFDYSMEVTIIATGLVVLIMSVTGGAWAVIASDFMQMIVIVAVTVACAAVGIYEAGGFMPIVEKFPGDFVAGSDMNYMAIIYVWAFSIFLKQIGLTNNILYSYRYLTAKDSNNARKGALLACLLMTLGPIIWFIPSWFMAGSGIDISAMHPELGAKYADAAYLAFVEIYMPVGMIGLLVAAMFAATMSSIDSGLNRNAGIFVKNFVQPVLVPNISESRLMIVSRVATICFGAIIISLALFLNSLKELSLFDAMLYMSALLGFPQMIPSFLGFFIRKTPDWAAWATIMVGAIVSYFIAAVLEPAHVQQLLGLSTEFTRREWTDLTVTISLFSHIVITGGFFCLTTLFYKELPAERSEAVERFFTNIHTPLVKEERDHAHLDNRQRILLGRMVAIAGILVMALMAMPNPLWGRLVFLACGALVFLVGFALFSATTDVPEGHDSDEDDVDDGADISNPVRV</sequence>